<organism evidence="2 3">
    <name type="scientific">Mucilaginibacter paludis DSM 18603</name>
    <dbReference type="NCBI Taxonomy" id="714943"/>
    <lineage>
        <taxon>Bacteria</taxon>
        <taxon>Pseudomonadati</taxon>
        <taxon>Bacteroidota</taxon>
        <taxon>Sphingobacteriia</taxon>
        <taxon>Sphingobacteriales</taxon>
        <taxon>Sphingobacteriaceae</taxon>
        <taxon>Mucilaginibacter</taxon>
    </lineage>
</organism>
<dbReference type="Proteomes" id="UP000002774">
    <property type="component" value="Chromosome"/>
</dbReference>
<dbReference type="AlphaFoldDB" id="H1YF47"/>
<keyword evidence="3" id="KW-1185">Reference proteome</keyword>
<dbReference type="OrthoDB" id="9794147at2"/>
<gene>
    <name evidence="2" type="ORF">Mucpa_1132</name>
</gene>
<dbReference type="Gene3D" id="2.40.128.110">
    <property type="entry name" value="Lipid/polyisoprenoid-binding, YceI-like"/>
    <property type="match status" value="1"/>
</dbReference>
<feature type="chain" id="PRO_5003558521" description="YceI family protein" evidence="1">
    <location>
        <begin position="23"/>
        <end position="205"/>
    </location>
</feature>
<protein>
    <recommendedName>
        <fullName evidence="4">YceI family protein</fullName>
    </recommendedName>
</protein>
<dbReference type="EMBL" id="CM001403">
    <property type="protein sequence ID" value="EHQ25300.1"/>
    <property type="molecule type" value="Genomic_DNA"/>
</dbReference>
<dbReference type="eggNOG" id="COG2353">
    <property type="taxonomic scope" value="Bacteria"/>
</dbReference>
<dbReference type="HOGENOM" id="CLU_108463_1_0_10"/>
<evidence type="ECO:0008006" key="4">
    <source>
        <dbReference type="Google" id="ProtNLM"/>
    </source>
</evidence>
<sequence>MKSKSGWLTTLLLIAATSLVLAQQNVGGGQAKKWIISKNSSLSVNGTTNVNKFSCAVPNYDQVDTLTLSKSKTDNGIILSGSVTLSINAFDCHNSGMTSQLRKTLNEKQFPVLRIKFLSLNKMPVLNAKAEAITGLVEIKIAGVSKRFEVNYQITQTDQKNIRLLGSRYVNFSDFNLVPPSKLGGMIKARDQLSVDFQLNMTVMN</sequence>
<accession>H1YF47</accession>
<dbReference type="RefSeq" id="WP_008504996.1">
    <property type="nucleotide sequence ID" value="NZ_CM001403.1"/>
</dbReference>
<evidence type="ECO:0000256" key="1">
    <source>
        <dbReference type="SAM" id="SignalP"/>
    </source>
</evidence>
<reference evidence="2" key="1">
    <citation type="submission" date="2011-09" db="EMBL/GenBank/DDBJ databases">
        <title>The permanent draft genome of Mucilaginibacter paludis DSM 18603.</title>
        <authorList>
            <consortium name="US DOE Joint Genome Institute (JGI-PGF)"/>
            <person name="Lucas S."/>
            <person name="Han J."/>
            <person name="Lapidus A."/>
            <person name="Bruce D."/>
            <person name="Goodwin L."/>
            <person name="Pitluck S."/>
            <person name="Peters L."/>
            <person name="Kyrpides N."/>
            <person name="Mavromatis K."/>
            <person name="Ivanova N."/>
            <person name="Mikhailova N."/>
            <person name="Held B."/>
            <person name="Detter J.C."/>
            <person name="Tapia R."/>
            <person name="Han C."/>
            <person name="Land M."/>
            <person name="Hauser L."/>
            <person name="Markowitz V."/>
            <person name="Cheng J.-F."/>
            <person name="Hugenholtz P."/>
            <person name="Woyke T."/>
            <person name="Wu D."/>
            <person name="Tindall B."/>
            <person name="Brambilla E."/>
            <person name="Klenk H.-P."/>
            <person name="Eisen J.A."/>
        </authorList>
    </citation>
    <scope>NUCLEOTIDE SEQUENCE [LARGE SCALE GENOMIC DNA]</scope>
    <source>
        <strain evidence="2">DSM 18603</strain>
    </source>
</reference>
<dbReference type="STRING" id="714943.Mucpa_1132"/>
<feature type="signal peptide" evidence="1">
    <location>
        <begin position="1"/>
        <end position="22"/>
    </location>
</feature>
<proteinExistence type="predicted"/>
<dbReference type="InterPro" id="IPR036761">
    <property type="entry name" value="TTHA0802/YceI-like_sf"/>
</dbReference>
<keyword evidence="1" id="KW-0732">Signal</keyword>
<evidence type="ECO:0000313" key="2">
    <source>
        <dbReference type="EMBL" id="EHQ25300.1"/>
    </source>
</evidence>
<name>H1YF47_9SPHI</name>
<evidence type="ECO:0000313" key="3">
    <source>
        <dbReference type="Proteomes" id="UP000002774"/>
    </source>
</evidence>
<dbReference type="SUPFAM" id="SSF101874">
    <property type="entry name" value="YceI-like"/>
    <property type="match status" value="1"/>
</dbReference>